<dbReference type="EMBL" id="JAULSW010000002">
    <property type="protein sequence ID" value="KAK3390064.1"/>
    <property type="molecule type" value="Genomic_DNA"/>
</dbReference>
<accession>A0AAE0NYU3</accession>
<sequence>DYDAIIVGGGPAGLSALSGLARVRRKILLLDSGKYRNAPTRHMHDVLGFDVGVTPAYFRWAARQQIAQYDTVTMANATVTKIVPGDANNTYFIISTAENPTTNITARKVVLGTGLRDLLPSTPGIRENWGKGIFWCPWCDGHEHADQPLGLLGTLDNVASSVREMVTLNSDVVAFVNGSDTAAFRTTTDKKFPRWETYLQLHNVTIDNRTIARIERLQNGTNGTEDPSLASVPEHDLFRVEFDDGRNPVERAAFLASWPDEQASKVGEELGVQLYGGRLYADPANGLITNVPGVYAIGDANTDNTTNVPHALFSGKRTAVFLHVRLAREDAAKELDAAAAPTTTVERREMEHSHARSLWNTVNGKPGELLYAGRFDQ</sequence>
<name>A0AAE0NYU3_9PEZI</name>
<keyword evidence="6" id="KW-1185">Reference proteome</keyword>
<reference evidence="5" key="2">
    <citation type="submission" date="2023-06" db="EMBL/GenBank/DDBJ databases">
        <authorList>
            <consortium name="Lawrence Berkeley National Laboratory"/>
            <person name="Haridas S."/>
            <person name="Hensen N."/>
            <person name="Bonometti L."/>
            <person name="Westerberg I."/>
            <person name="Brannstrom I.O."/>
            <person name="Guillou S."/>
            <person name="Cros-Aarteil S."/>
            <person name="Calhoun S."/>
            <person name="Kuo A."/>
            <person name="Mondo S."/>
            <person name="Pangilinan J."/>
            <person name="Riley R."/>
            <person name="LaButti K."/>
            <person name="Andreopoulos B."/>
            <person name="Lipzen A."/>
            <person name="Chen C."/>
            <person name="Yanf M."/>
            <person name="Daum C."/>
            <person name="Ng V."/>
            <person name="Clum A."/>
            <person name="Steindorff A."/>
            <person name="Ohm R."/>
            <person name="Martin F."/>
            <person name="Silar P."/>
            <person name="Natvig D."/>
            <person name="Lalanne C."/>
            <person name="Gautier V."/>
            <person name="Ament-velasquez S.L."/>
            <person name="Kruys A."/>
            <person name="Hutchinson M.I."/>
            <person name="Powell A.J."/>
            <person name="Barry K."/>
            <person name="Miller A.N."/>
            <person name="Grigoriev I.V."/>
            <person name="Debuchy R."/>
            <person name="Gladieux P."/>
            <person name="Thoren M.H."/>
            <person name="Johannesson H."/>
        </authorList>
    </citation>
    <scope>NUCLEOTIDE SEQUENCE</scope>
    <source>
        <strain evidence="5">CBS 232.78</strain>
    </source>
</reference>
<dbReference type="Pfam" id="PF07992">
    <property type="entry name" value="Pyr_redox_2"/>
    <property type="match status" value="1"/>
</dbReference>
<dbReference type="PRINTS" id="PR00469">
    <property type="entry name" value="PNDRDTASEII"/>
</dbReference>
<dbReference type="SUPFAM" id="SSF51905">
    <property type="entry name" value="FAD/NAD(P)-binding domain"/>
    <property type="match status" value="1"/>
</dbReference>
<evidence type="ECO:0000313" key="6">
    <source>
        <dbReference type="Proteomes" id="UP001285441"/>
    </source>
</evidence>
<dbReference type="PRINTS" id="PR00368">
    <property type="entry name" value="FADPNR"/>
</dbReference>
<feature type="non-terminal residue" evidence="5">
    <location>
        <position position="377"/>
    </location>
</feature>
<dbReference type="Proteomes" id="UP001285441">
    <property type="component" value="Unassembled WGS sequence"/>
</dbReference>
<organism evidence="5 6">
    <name type="scientific">Podospora didyma</name>
    <dbReference type="NCBI Taxonomy" id="330526"/>
    <lineage>
        <taxon>Eukaryota</taxon>
        <taxon>Fungi</taxon>
        <taxon>Dikarya</taxon>
        <taxon>Ascomycota</taxon>
        <taxon>Pezizomycotina</taxon>
        <taxon>Sordariomycetes</taxon>
        <taxon>Sordariomycetidae</taxon>
        <taxon>Sordariales</taxon>
        <taxon>Podosporaceae</taxon>
        <taxon>Podospora</taxon>
    </lineage>
</organism>
<evidence type="ECO:0000256" key="1">
    <source>
        <dbReference type="ARBA" id="ARBA00009333"/>
    </source>
</evidence>
<proteinExistence type="inferred from homology"/>
<protein>
    <submittedName>
        <fullName evidence="5">Pyridine nucleotide-disulfide oxidoreductase-like protein</fullName>
    </submittedName>
</protein>
<evidence type="ECO:0000256" key="2">
    <source>
        <dbReference type="ARBA" id="ARBA00022630"/>
    </source>
</evidence>
<dbReference type="Gene3D" id="3.50.50.60">
    <property type="entry name" value="FAD/NAD(P)-binding domain"/>
    <property type="match status" value="2"/>
</dbReference>
<evidence type="ECO:0000259" key="4">
    <source>
        <dbReference type="Pfam" id="PF07992"/>
    </source>
</evidence>
<comment type="caution">
    <text evidence="5">The sequence shown here is derived from an EMBL/GenBank/DDBJ whole genome shotgun (WGS) entry which is preliminary data.</text>
</comment>
<dbReference type="InterPro" id="IPR050097">
    <property type="entry name" value="Ferredoxin-NADP_redctase_2"/>
</dbReference>
<feature type="domain" description="FAD/NAD(P)-binding" evidence="4">
    <location>
        <begin position="2"/>
        <end position="313"/>
    </location>
</feature>
<keyword evidence="2" id="KW-0285">Flavoprotein</keyword>
<gene>
    <name evidence="5" type="ORF">B0H63DRAFT_375780</name>
</gene>
<dbReference type="InterPro" id="IPR023753">
    <property type="entry name" value="FAD/NAD-binding_dom"/>
</dbReference>
<keyword evidence="3" id="KW-0560">Oxidoreductase</keyword>
<dbReference type="AlphaFoldDB" id="A0AAE0NYU3"/>
<evidence type="ECO:0000313" key="5">
    <source>
        <dbReference type="EMBL" id="KAK3390064.1"/>
    </source>
</evidence>
<evidence type="ECO:0000256" key="3">
    <source>
        <dbReference type="ARBA" id="ARBA00023002"/>
    </source>
</evidence>
<feature type="non-terminal residue" evidence="5">
    <location>
        <position position="1"/>
    </location>
</feature>
<reference evidence="5" key="1">
    <citation type="journal article" date="2023" name="Mol. Phylogenet. Evol.">
        <title>Genome-scale phylogeny and comparative genomics of the fungal order Sordariales.</title>
        <authorList>
            <person name="Hensen N."/>
            <person name="Bonometti L."/>
            <person name="Westerberg I."/>
            <person name="Brannstrom I.O."/>
            <person name="Guillou S."/>
            <person name="Cros-Aarteil S."/>
            <person name="Calhoun S."/>
            <person name="Haridas S."/>
            <person name="Kuo A."/>
            <person name="Mondo S."/>
            <person name="Pangilinan J."/>
            <person name="Riley R."/>
            <person name="LaButti K."/>
            <person name="Andreopoulos B."/>
            <person name="Lipzen A."/>
            <person name="Chen C."/>
            <person name="Yan M."/>
            <person name="Daum C."/>
            <person name="Ng V."/>
            <person name="Clum A."/>
            <person name="Steindorff A."/>
            <person name="Ohm R.A."/>
            <person name="Martin F."/>
            <person name="Silar P."/>
            <person name="Natvig D.O."/>
            <person name="Lalanne C."/>
            <person name="Gautier V."/>
            <person name="Ament-Velasquez S.L."/>
            <person name="Kruys A."/>
            <person name="Hutchinson M.I."/>
            <person name="Powell A.J."/>
            <person name="Barry K."/>
            <person name="Miller A.N."/>
            <person name="Grigoriev I.V."/>
            <person name="Debuchy R."/>
            <person name="Gladieux P."/>
            <person name="Hiltunen Thoren M."/>
            <person name="Johannesson H."/>
        </authorList>
    </citation>
    <scope>NUCLEOTIDE SEQUENCE</scope>
    <source>
        <strain evidence="5">CBS 232.78</strain>
    </source>
</reference>
<dbReference type="GO" id="GO:0016491">
    <property type="term" value="F:oxidoreductase activity"/>
    <property type="evidence" value="ECO:0007669"/>
    <property type="project" value="UniProtKB-KW"/>
</dbReference>
<dbReference type="InterPro" id="IPR036188">
    <property type="entry name" value="FAD/NAD-bd_sf"/>
</dbReference>
<dbReference type="PANTHER" id="PTHR48105">
    <property type="entry name" value="THIOREDOXIN REDUCTASE 1-RELATED-RELATED"/>
    <property type="match status" value="1"/>
</dbReference>
<dbReference type="GO" id="GO:0097237">
    <property type="term" value="P:cellular response to toxic substance"/>
    <property type="evidence" value="ECO:0007669"/>
    <property type="project" value="UniProtKB-ARBA"/>
</dbReference>
<comment type="similarity">
    <text evidence="1">Belongs to the class-II pyridine nucleotide-disulfide oxidoreductase family.</text>
</comment>